<dbReference type="Pfam" id="PF13505">
    <property type="entry name" value="OMP_b-brl"/>
    <property type="match status" value="1"/>
</dbReference>
<keyword evidence="1 2" id="KW-0732">Signal</keyword>
<name>A0ABX8GTK5_9BACT</name>
<proteinExistence type="predicted"/>
<accession>A0ABX8GTK5</accession>
<reference evidence="4 5" key="1">
    <citation type="submission" date="2021-05" db="EMBL/GenBank/DDBJ databases">
        <title>Comparative genomic studies on the polysaccharide-degrading batcterial strains of the Flammeovirga genus.</title>
        <authorList>
            <person name="Zewei F."/>
            <person name="Zheng Z."/>
            <person name="Yu L."/>
            <person name="Ruyue G."/>
            <person name="Yanhong M."/>
            <person name="Yuanyuan C."/>
            <person name="Jingyan G."/>
            <person name="Wenjun H."/>
        </authorList>
    </citation>
    <scope>NUCLEOTIDE SEQUENCE [LARGE SCALE GENOMIC DNA]</scope>
    <source>
        <strain evidence="4 5">YS10</strain>
    </source>
</reference>
<protein>
    <submittedName>
        <fullName evidence="4">Porin family protein</fullName>
    </submittedName>
</protein>
<dbReference type="Gene3D" id="2.40.160.20">
    <property type="match status" value="1"/>
</dbReference>
<dbReference type="Proteomes" id="UP000682802">
    <property type="component" value="Chromosome 1"/>
</dbReference>
<sequence length="191" mass="20689">MKKTIIVALFLAMCSTAFAQDKKFSIGFGLGGSFASSKFEDVKQKGAGVNGFLNFYYNVNSKLSLGLEYNGATIVIKPEDDMGINFEATGLSSFSAKGLYHFSENKVRPYAGIGLGLYNVSPGKIGSGENFIEFEKASSFGFAPEVGLKLGWFQIAALYHMIPSVSFSDDYNPSYNNFEIRIAANIGLVSN</sequence>
<evidence type="ECO:0000313" key="5">
    <source>
        <dbReference type="Proteomes" id="UP000682802"/>
    </source>
</evidence>
<gene>
    <name evidence="4" type="ORF">KM029_16690</name>
</gene>
<keyword evidence="5" id="KW-1185">Reference proteome</keyword>
<feature type="signal peptide" evidence="2">
    <location>
        <begin position="1"/>
        <end position="19"/>
    </location>
</feature>
<dbReference type="SUPFAM" id="SSF56925">
    <property type="entry name" value="OMPA-like"/>
    <property type="match status" value="1"/>
</dbReference>
<feature type="domain" description="Outer membrane protein beta-barrel" evidence="3">
    <location>
        <begin position="6"/>
        <end position="148"/>
    </location>
</feature>
<organism evidence="4 5">
    <name type="scientific">Flammeovirga kamogawensis</name>
    <dbReference type="NCBI Taxonomy" id="373891"/>
    <lineage>
        <taxon>Bacteria</taxon>
        <taxon>Pseudomonadati</taxon>
        <taxon>Bacteroidota</taxon>
        <taxon>Cytophagia</taxon>
        <taxon>Cytophagales</taxon>
        <taxon>Flammeovirgaceae</taxon>
        <taxon>Flammeovirga</taxon>
    </lineage>
</organism>
<evidence type="ECO:0000259" key="3">
    <source>
        <dbReference type="Pfam" id="PF13505"/>
    </source>
</evidence>
<evidence type="ECO:0000256" key="2">
    <source>
        <dbReference type="SAM" id="SignalP"/>
    </source>
</evidence>
<evidence type="ECO:0000313" key="4">
    <source>
        <dbReference type="EMBL" id="QWG06925.1"/>
    </source>
</evidence>
<dbReference type="EMBL" id="CP076128">
    <property type="protein sequence ID" value="QWG06925.1"/>
    <property type="molecule type" value="Genomic_DNA"/>
</dbReference>
<dbReference type="InterPro" id="IPR011250">
    <property type="entry name" value="OMP/PagP_B-barrel"/>
</dbReference>
<dbReference type="InterPro" id="IPR027385">
    <property type="entry name" value="Beta-barrel_OMP"/>
</dbReference>
<feature type="chain" id="PRO_5047074192" evidence="2">
    <location>
        <begin position="20"/>
        <end position="191"/>
    </location>
</feature>
<evidence type="ECO:0000256" key="1">
    <source>
        <dbReference type="ARBA" id="ARBA00022729"/>
    </source>
</evidence>
<dbReference type="RefSeq" id="WP_144074327.1">
    <property type="nucleotide sequence ID" value="NZ_CP076128.1"/>
</dbReference>